<reference evidence="1 2" key="1">
    <citation type="journal article" date="2019" name="Emerg. Microbes Infect.">
        <title>Comprehensive subspecies identification of 175 nontuberculous mycobacteria species based on 7547 genomic profiles.</title>
        <authorList>
            <person name="Matsumoto Y."/>
            <person name="Kinjo T."/>
            <person name="Motooka D."/>
            <person name="Nabeya D."/>
            <person name="Jung N."/>
            <person name="Uechi K."/>
            <person name="Horii T."/>
            <person name="Iida T."/>
            <person name="Fujita J."/>
            <person name="Nakamura S."/>
        </authorList>
    </citation>
    <scope>NUCLEOTIDE SEQUENCE [LARGE SCALE GENOMIC DNA]</scope>
    <source>
        <strain evidence="1 2">JCM 30996</strain>
    </source>
</reference>
<dbReference type="RefSeq" id="WP_163894480.1">
    <property type="nucleotide sequence ID" value="NZ_BLLB01000002.1"/>
</dbReference>
<protein>
    <submittedName>
        <fullName evidence="1">Uncharacterized protein</fullName>
    </submittedName>
</protein>
<dbReference type="Proteomes" id="UP000465304">
    <property type="component" value="Unassembled WGS sequence"/>
</dbReference>
<name>A0A7I9ZWK2_9MYCO</name>
<sequence>MTQTNDTDLAQRARRVHVACQTIDVALMARPGALPPGEKRGSMGMLNTMVRGVPGLLHADPDRQIDAALGFLSLWQSVLSDQADHLWPDPDESEGR</sequence>
<keyword evidence="2" id="KW-1185">Reference proteome</keyword>
<proteinExistence type="predicted"/>
<accession>A0A7I9ZWK2</accession>
<evidence type="ECO:0000313" key="2">
    <source>
        <dbReference type="Proteomes" id="UP000465304"/>
    </source>
</evidence>
<dbReference type="AlphaFoldDB" id="A0A7I9ZWK2"/>
<organism evidence="1 2">
    <name type="scientific">Mycolicibacterium hippocampi</name>
    <dbReference type="NCBI Taxonomy" id="659824"/>
    <lineage>
        <taxon>Bacteria</taxon>
        <taxon>Bacillati</taxon>
        <taxon>Actinomycetota</taxon>
        <taxon>Actinomycetes</taxon>
        <taxon>Mycobacteriales</taxon>
        <taxon>Mycobacteriaceae</taxon>
        <taxon>Mycolicibacterium</taxon>
    </lineage>
</organism>
<comment type="caution">
    <text evidence="1">The sequence shown here is derived from an EMBL/GenBank/DDBJ whole genome shotgun (WGS) entry which is preliminary data.</text>
</comment>
<gene>
    <name evidence="1" type="ORF">MHIP_55210</name>
</gene>
<evidence type="ECO:0000313" key="1">
    <source>
        <dbReference type="EMBL" id="GFH05038.1"/>
    </source>
</evidence>
<dbReference type="EMBL" id="BLLB01000002">
    <property type="protein sequence ID" value="GFH05038.1"/>
    <property type="molecule type" value="Genomic_DNA"/>
</dbReference>